<dbReference type="RefSeq" id="WP_030447302.1">
    <property type="nucleotide sequence ID" value="NZ_AP023354.1"/>
</dbReference>
<dbReference type="PROSITE" id="PS51464">
    <property type="entry name" value="SIS"/>
    <property type="match status" value="1"/>
</dbReference>
<keyword evidence="3" id="KW-1185">Reference proteome</keyword>
<dbReference type="Proteomes" id="UP000680750">
    <property type="component" value="Chromosome"/>
</dbReference>
<dbReference type="GO" id="GO:1901135">
    <property type="term" value="P:carbohydrate derivative metabolic process"/>
    <property type="evidence" value="ECO:0007669"/>
    <property type="project" value="InterPro"/>
</dbReference>
<dbReference type="Pfam" id="PF13580">
    <property type="entry name" value="SIS_2"/>
    <property type="match status" value="1"/>
</dbReference>
<dbReference type="PANTHER" id="PTHR30390:SF7">
    <property type="entry name" value="PHOSPHOHEPTOSE ISOMERASE"/>
    <property type="match status" value="1"/>
</dbReference>
<organism evidence="2 3">
    <name type="scientific">Actinocatenispora sera</name>
    <dbReference type="NCBI Taxonomy" id="390989"/>
    <lineage>
        <taxon>Bacteria</taxon>
        <taxon>Bacillati</taxon>
        <taxon>Actinomycetota</taxon>
        <taxon>Actinomycetes</taxon>
        <taxon>Micromonosporales</taxon>
        <taxon>Micromonosporaceae</taxon>
        <taxon>Actinocatenispora</taxon>
    </lineage>
</organism>
<dbReference type="Gene3D" id="3.40.50.10490">
    <property type="entry name" value="Glucose-6-phosphate isomerase like protein, domain 1"/>
    <property type="match status" value="1"/>
</dbReference>
<evidence type="ECO:0000313" key="2">
    <source>
        <dbReference type="EMBL" id="BCJ30545.1"/>
    </source>
</evidence>
<evidence type="ECO:0000313" key="3">
    <source>
        <dbReference type="Proteomes" id="UP000680750"/>
    </source>
</evidence>
<feature type="domain" description="SIS" evidence="1">
    <location>
        <begin position="33"/>
        <end position="214"/>
    </location>
</feature>
<dbReference type="PANTHER" id="PTHR30390">
    <property type="entry name" value="SEDOHEPTULOSE 7-PHOSPHATE ISOMERASE / DNAA INITIATOR-ASSOCIATING FACTOR FOR REPLICATION INITIATION"/>
    <property type="match status" value="1"/>
</dbReference>
<dbReference type="NCBIfam" id="NF002805">
    <property type="entry name" value="PRK02947.1"/>
    <property type="match status" value="1"/>
</dbReference>
<gene>
    <name evidence="2" type="ORF">Asera_46530</name>
</gene>
<protein>
    <submittedName>
        <fullName evidence="2">UPF0309 protein</fullName>
    </submittedName>
</protein>
<evidence type="ECO:0000259" key="1">
    <source>
        <dbReference type="PROSITE" id="PS51464"/>
    </source>
</evidence>
<dbReference type="GO" id="GO:0097367">
    <property type="term" value="F:carbohydrate derivative binding"/>
    <property type="evidence" value="ECO:0007669"/>
    <property type="project" value="InterPro"/>
</dbReference>
<dbReference type="OrthoDB" id="9813831at2"/>
<dbReference type="EMBL" id="AP023354">
    <property type="protein sequence ID" value="BCJ30545.1"/>
    <property type="molecule type" value="Genomic_DNA"/>
</dbReference>
<dbReference type="KEGG" id="aser:Asera_46530"/>
<name>A0A810L6L1_9ACTN</name>
<dbReference type="AlphaFoldDB" id="A0A810L6L1"/>
<dbReference type="InterPro" id="IPR001347">
    <property type="entry name" value="SIS_dom"/>
</dbReference>
<accession>A0A810L6L1</accession>
<sequence length="250" mass="25884">MIDQDSYAAVARATITRFLATQRDAITEAGRLVAASLLDGGVLQAFGTGHSRSVALELVGRAGGLVPANQLGIRDLVYYGDATVGDILDPLVERETGLAQRILELARIEPVDVFVVASNSGGNAAVVEMAQLATRRGHPLIAITSLAHTRSITPRHPSGQRLADLADVVIDNCAPYGDAAVALPGGDQVGPLSNLTGVLAANLLVAEVAGRYVAAGAAPPLFRSLNAPGNDEHNADLLARYGSRVRLGDA</sequence>
<dbReference type="InterPro" id="IPR046348">
    <property type="entry name" value="SIS_dom_sf"/>
</dbReference>
<dbReference type="SUPFAM" id="SSF53697">
    <property type="entry name" value="SIS domain"/>
    <property type="match status" value="1"/>
</dbReference>
<dbReference type="InterPro" id="IPR050099">
    <property type="entry name" value="SIS_GmhA/DiaA_subfam"/>
</dbReference>
<dbReference type="CDD" id="cd05013">
    <property type="entry name" value="SIS_RpiR"/>
    <property type="match status" value="1"/>
</dbReference>
<proteinExistence type="predicted"/>
<dbReference type="InterPro" id="IPR035472">
    <property type="entry name" value="RpiR-like_SIS"/>
</dbReference>
<reference evidence="2" key="1">
    <citation type="submission" date="2020-08" db="EMBL/GenBank/DDBJ databases">
        <title>Whole genome shotgun sequence of Actinocatenispora sera NBRC 101916.</title>
        <authorList>
            <person name="Komaki H."/>
            <person name="Tamura T."/>
        </authorList>
    </citation>
    <scope>NUCLEOTIDE SEQUENCE</scope>
    <source>
        <strain evidence="2">NBRC 101916</strain>
    </source>
</reference>